<evidence type="ECO:0000256" key="4">
    <source>
        <dbReference type="ARBA" id="ARBA00023136"/>
    </source>
</evidence>
<feature type="transmembrane region" description="Helical" evidence="5">
    <location>
        <begin position="30"/>
        <end position="54"/>
    </location>
</feature>
<keyword evidence="2 5" id="KW-0812">Transmembrane</keyword>
<feature type="transmembrane region" description="Helical" evidence="5">
    <location>
        <begin position="197"/>
        <end position="219"/>
    </location>
</feature>
<accession>A0ABR3IYP7</accession>
<dbReference type="Proteomes" id="UP001556367">
    <property type="component" value="Unassembled WGS sequence"/>
</dbReference>
<evidence type="ECO:0008006" key="8">
    <source>
        <dbReference type="Google" id="ProtNLM"/>
    </source>
</evidence>
<evidence type="ECO:0000313" key="6">
    <source>
        <dbReference type="EMBL" id="KAL0948356.1"/>
    </source>
</evidence>
<keyword evidence="7" id="KW-1185">Reference proteome</keyword>
<dbReference type="SMART" id="SM01417">
    <property type="entry name" value="Solute_trans_a"/>
    <property type="match status" value="1"/>
</dbReference>
<feature type="transmembrane region" description="Helical" evidence="5">
    <location>
        <begin position="66"/>
        <end position="84"/>
    </location>
</feature>
<feature type="transmembrane region" description="Helical" evidence="5">
    <location>
        <begin position="90"/>
        <end position="113"/>
    </location>
</feature>
<feature type="transmembrane region" description="Helical" evidence="5">
    <location>
        <begin position="231"/>
        <end position="249"/>
    </location>
</feature>
<evidence type="ECO:0000256" key="3">
    <source>
        <dbReference type="ARBA" id="ARBA00022989"/>
    </source>
</evidence>
<keyword evidence="3 5" id="KW-1133">Transmembrane helix</keyword>
<keyword evidence="4 5" id="KW-0472">Membrane</keyword>
<sequence length="307" mass="35324">MRTCESHNALEVDQSKFWDSNGFNWDTHRIGWAVSGGCAALTVCITTFSVLQHCRSYTNPGEQRQIIRILYMPAVYAIISFFSYRFFRSYTYYSLIEIAYEAVTLSAFLLLIIEYVASTGSGHNAHAALERKDKTPLPFPFCFWRYRPTKSYFMYTLKWSVLQYVIIRPVASIVGIICEKYDVLCESEGFNFHFANVYLEAIDFISISIALYGLFLFYALVKDELVGRRPLAKFLAIKLIVMATFYQAFVVRQPEVSHGPRLTTGNCTPVQISGRQGHPWCVGLLLQLECCFMAFFRNTILDDHQYC</sequence>
<dbReference type="InterPro" id="IPR005178">
    <property type="entry name" value="Ostalpha/TMEM184C"/>
</dbReference>
<evidence type="ECO:0000256" key="2">
    <source>
        <dbReference type="ARBA" id="ARBA00022692"/>
    </source>
</evidence>
<dbReference type="Pfam" id="PF03619">
    <property type="entry name" value="Solute_trans_a"/>
    <property type="match status" value="1"/>
</dbReference>
<comment type="subcellular location">
    <subcellularLocation>
        <location evidence="1">Membrane</location>
        <topology evidence="1">Multi-pass membrane protein</topology>
    </subcellularLocation>
</comment>
<proteinExistence type="predicted"/>
<dbReference type="EMBL" id="JASNQZ010000014">
    <property type="protein sequence ID" value="KAL0948356.1"/>
    <property type="molecule type" value="Genomic_DNA"/>
</dbReference>
<protein>
    <recommendedName>
        <fullName evidence="8">DUF300-domain-containing protein</fullName>
    </recommendedName>
</protein>
<reference evidence="7" key="1">
    <citation type="submission" date="2024-06" db="EMBL/GenBank/DDBJ databases">
        <title>Multi-omics analyses provide insights into the biosynthesis of the anticancer antibiotic pleurotin in Hohenbuehelia grisea.</title>
        <authorList>
            <person name="Weaver J.A."/>
            <person name="Alberti F."/>
        </authorList>
    </citation>
    <scope>NUCLEOTIDE SEQUENCE [LARGE SCALE GENOMIC DNA]</scope>
    <source>
        <strain evidence="7">T-177</strain>
    </source>
</reference>
<comment type="caution">
    <text evidence="6">The sequence shown here is derived from an EMBL/GenBank/DDBJ whole genome shotgun (WGS) entry which is preliminary data.</text>
</comment>
<name>A0ABR3IYP7_9AGAR</name>
<evidence type="ECO:0000256" key="5">
    <source>
        <dbReference type="SAM" id="Phobius"/>
    </source>
</evidence>
<gene>
    <name evidence="6" type="ORF">HGRIS_010939</name>
</gene>
<evidence type="ECO:0000256" key="1">
    <source>
        <dbReference type="ARBA" id="ARBA00004141"/>
    </source>
</evidence>
<evidence type="ECO:0000313" key="7">
    <source>
        <dbReference type="Proteomes" id="UP001556367"/>
    </source>
</evidence>
<organism evidence="6 7">
    <name type="scientific">Hohenbuehelia grisea</name>
    <dbReference type="NCBI Taxonomy" id="104357"/>
    <lineage>
        <taxon>Eukaryota</taxon>
        <taxon>Fungi</taxon>
        <taxon>Dikarya</taxon>
        <taxon>Basidiomycota</taxon>
        <taxon>Agaricomycotina</taxon>
        <taxon>Agaricomycetes</taxon>
        <taxon>Agaricomycetidae</taxon>
        <taxon>Agaricales</taxon>
        <taxon>Pleurotineae</taxon>
        <taxon>Pleurotaceae</taxon>
        <taxon>Hohenbuehelia</taxon>
    </lineage>
</organism>
<dbReference type="PANTHER" id="PTHR23423">
    <property type="entry name" value="ORGANIC SOLUTE TRANSPORTER-RELATED"/>
    <property type="match status" value="1"/>
</dbReference>